<keyword evidence="12" id="KW-0739">Sodium transport</keyword>
<dbReference type="InterPro" id="IPR001734">
    <property type="entry name" value="Na/solute_symporter"/>
</dbReference>
<protein>
    <submittedName>
        <fullName evidence="15">Uncharacterized protein</fullName>
    </submittedName>
</protein>
<dbReference type="PANTHER" id="PTHR45897:SF4">
    <property type="entry name" value="HIGH-AFFINITY CHOLINE TRANSPORTER 1"/>
    <property type="match status" value="1"/>
</dbReference>
<dbReference type="InterPro" id="IPR038377">
    <property type="entry name" value="Na/Glc_symporter_sf"/>
</dbReference>
<accession>A0A9X0CH68</accession>
<feature type="transmembrane region" description="Helical" evidence="14">
    <location>
        <begin position="6"/>
        <end position="27"/>
    </location>
</feature>
<evidence type="ECO:0000256" key="13">
    <source>
        <dbReference type="RuleBase" id="RU362091"/>
    </source>
</evidence>
<dbReference type="EMBL" id="MU827784">
    <property type="protein sequence ID" value="KAJ7334431.1"/>
    <property type="molecule type" value="Genomic_DNA"/>
</dbReference>
<dbReference type="PROSITE" id="PS50283">
    <property type="entry name" value="NA_SOLUT_SYMP_3"/>
    <property type="match status" value="1"/>
</dbReference>
<dbReference type="InterPro" id="IPR052244">
    <property type="entry name" value="Choline_transporter"/>
</dbReference>
<dbReference type="Pfam" id="PF00474">
    <property type="entry name" value="SSF"/>
    <property type="match status" value="1"/>
</dbReference>
<feature type="transmembrane region" description="Helical" evidence="14">
    <location>
        <begin position="39"/>
        <end position="63"/>
    </location>
</feature>
<dbReference type="OrthoDB" id="546820at2759"/>
<evidence type="ECO:0000313" key="16">
    <source>
        <dbReference type="Proteomes" id="UP001163046"/>
    </source>
</evidence>
<evidence type="ECO:0000256" key="5">
    <source>
        <dbReference type="ARBA" id="ARBA00022847"/>
    </source>
</evidence>
<comment type="subcellular location">
    <subcellularLocation>
        <location evidence="1">Membrane</location>
        <topology evidence="1">Multi-pass membrane protein</topology>
    </subcellularLocation>
</comment>
<dbReference type="GO" id="GO:0005886">
    <property type="term" value="C:plasma membrane"/>
    <property type="evidence" value="ECO:0007669"/>
    <property type="project" value="TreeGrafter"/>
</dbReference>
<evidence type="ECO:0000256" key="7">
    <source>
        <dbReference type="ARBA" id="ARBA00022989"/>
    </source>
</evidence>
<dbReference type="Gene3D" id="1.20.1730.10">
    <property type="entry name" value="Sodium/glucose cotransporter"/>
    <property type="match status" value="1"/>
</dbReference>
<keyword evidence="8" id="KW-0915">Sodium</keyword>
<keyword evidence="4 14" id="KW-0812">Transmembrane</keyword>
<keyword evidence="6" id="KW-0530">Neurotransmitter biosynthesis</keyword>
<comment type="caution">
    <text evidence="15">The sequence shown here is derived from an EMBL/GenBank/DDBJ whole genome shotgun (WGS) entry which is preliminary data.</text>
</comment>
<evidence type="ECO:0000256" key="9">
    <source>
        <dbReference type="ARBA" id="ARBA00023065"/>
    </source>
</evidence>
<evidence type="ECO:0000256" key="3">
    <source>
        <dbReference type="ARBA" id="ARBA00022448"/>
    </source>
</evidence>
<evidence type="ECO:0000256" key="10">
    <source>
        <dbReference type="ARBA" id="ARBA00023136"/>
    </source>
</evidence>
<keyword evidence="11" id="KW-0325">Glycoprotein</keyword>
<keyword evidence="16" id="KW-1185">Reference proteome</keyword>
<gene>
    <name evidence="15" type="ORF">OS493_014745</name>
</gene>
<evidence type="ECO:0000256" key="8">
    <source>
        <dbReference type="ARBA" id="ARBA00023053"/>
    </source>
</evidence>
<dbReference type="PANTHER" id="PTHR45897">
    <property type="entry name" value="HIGH-AFFINITY CHOLINE TRANSPORTER 1"/>
    <property type="match status" value="1"/>
</dbReference>
<comment type="similarity">
    <text evidence="2 13">Belongs to the sodium:solute symporter (SSF) (TC 2.A.21) family.</text>
</comment>
<keyword evidence="10 14" id="KW-0472">Membrane</keyword>
<feature type="transmembrane region" description="Helical" evidence="14">
    <location>
        <begin position="123"/>
        <end position="154"/>
    </location>
</feature>
<keyword evidence="7 14" id="KW-1133">Transmembrane helix</keyword>
<organism evidence="15 16">
    <name type="scientific">Desmophyllum pertusum</name>
    <dbReference type="NCBI Taxonomy" id="174260"/>
    <lineage>
        <taxon>Eukaryota</taxon>
        <taxon>Metazoa</taxon>
        <taxon>Cnidaria</taxon>
        <taxon>Anthozoa</taxon>
        <taxon>Hexacorallia</taxon>
        <taxon>Scleractinia</taxon>
        <taxon>Caryophylliina</taxon>
        <taxon>Caryophylliidae</taxon>
        <taxon>Desmophyllum</taxon>
    </lineage>
</organism>
<evidence type="ECO:0000256" key="1">
    <source>
        <dbReference type="ARBA" id="ARBA00004141"/>
    </source>
</evidence>
<keyword evidence="3" id="KW-0813">Transport</keyword>
<sequence length="181" mass="19549">MGDINIIGVVAIVVFYLLILLVGLWAARKRKPGEEEAMLAGRSIGIFVGTFTMTATWVGGGYINGTAEVVYDRDQGLVWAQAPWGYALSLVIGGMAFAKIMRKKEYFTMLDPFQEKYGLRMGGLLYIPALLGEIFWSAAILAALGATISVVISLDQFTSVIVSACIAIFYTLIGALLCGLH</sequence>
<dbReference type="AlphaFoldDB" id="A0A9X0CH68"/>
<evidence type="ECO:0000256" key="2">
    <source>
        <dbReference type="ARBA" id="ARBA00006434"/>
    </source>
</evidence>
<evidence type="ECO:0000256" key="4">
    <source>
        <dbReference type="ARBA" id="ARBA00022692"/>
    </source>
</evidence>
<dbReference type="GO" id="GO:0005307">
    <property type="term" value="F:choline:sodium symporter activity"/>
    <property type="evidence" value="ECO:0007669"/>
    <property type="project" value="TreeGrafter"/>
</dbReference>
<feature type="transmembrane region" description="Helical" evidence="14">
    <location>
        <begin position="83"/>
        <end position="102"/>
    </location>
</feature>
<evidence type="ECO:0000256" key="11">
    <source>
        <dbReference type="ARBA" id="ARBA00023180"/>
    </source>
</evidence>
<keyword evidence="9" id="KW-0406">Ion transport</keyword>
<feature type="transmembrane region" description="Helical" evidence="14">
    <location>
        <begin position="160"/>
        <end position="180"/>
    </location>
</feature>
<evidence type="ECO:0000256" key="6">
    <source>
        <dbReference type="ARBA" id="ARBA00022979"/>
    </source>
</evidence>
<keyword evidence="5" id="KW-0769">Symport</keyword>
<dbReference type="GO" id="GO:0008292">
    <property type="term" value="P:acetylcholine biosynthetic process"/>
    <property type="evidence" value="ECO:0007669"/>
    <property type="project" value="TreeGrafter"/>
</dbReference>
<name>A0A9X0CH68_9CNID</name>
<evidence type="ECO:0000313" key="15">
    <source>
        <dbReference type="EMBL" id="KAJ7334431.1"/>
    </source>
</evidence>
<proteinExistence type="inferred from homology"/>
<dbReference type="Proteomes" id="UP001163046">
    <property type="component" value="Unassembled WGS sequence"/>
</dbReference>
<evidence type="ECO:0000256" key="14">
    <source>
        <dbReference type="SAM" id="Phobius"/>
    </source>
</evidence>
<evidence type="ECO:0000256" key="12">
    <source>
        <dbReference type="ARBA" id="ARBA00023201"/>
    </source>
</evidence>
<reference evidence="15" key="1">
    <citation type="submission" date="2023-01" db="EMBL/GenBank/DDBJ databases">
        <title>Genome assembly of the deep-sea coral Lophelia pertusa.</title>
        <authorList>
            <person name="Herrera S."/>
            <person name="Cordes E."/>
        </authorList>
    </citation>
    <scope>NUCLEOTIDE SEQUENCE</scope>
    <source>
        <strain evidence="15">USNM1676648</strain>
        <tissue evidence="15">Polyp</tissue>
    </source>
</reference>